<dbReference type="EC" id="5.4.2.2" evidence="6"/>
<dbReference type="InterPro" id="IPR016066">
    <property type="entry name" value="A-D-PHexomutase_CS"/>
</dbReference>
<dbReference type="SUPFAM" id="SSF55957">
    <property type="entry name" value="Phosphoglucomutase, C-terminal domain"/>
    <property type="match status" value="1"/>
</dbReference>
<evidence type="ECO:0000256" key="4">
    <source>
        <dbReference type="ARBA" id="ARBA00005189"/>
    </source>
</evidence>
<dbReference type="InterPro" id="IPR005844">
    <property type="entry name" value="A-D-PHexomutase_a/b/a-I"/>
</dbReference>
<dbReference type="Proteomes" id="UP001236559">
    <property type="component" value="Unassembled WGS sequence"/>
</dbReference>
<evidence type="ECO:0000259" key="18">
    <source>
        <dbReference type="Pfam" id="PF02880"/>
    </source>
</evidence>
<dbReference type="SUPFAM" id="SSF53738">
    <property type="entry name" value="Phosphoglucomutase, first 3 domains"/>
    <property type="match status" value="3"/>
</dbReference>
<evidence type="ECO:0000256" key="3">
    <source>
        <dbReference type="ARBA" id="ARBA00005164"/>
    </source>
</evidence>
<dbReference type="Pfam" id="PF02879">
    <property type="entry name" value="PGM_PMM_II"/>
    <property type="match status" value="1"/>
</dbReference>
<keyword evidence="9 14" id="KW-0460">Magnesium</keyword>
<comment type="caution">
    <text evidence="19">The sequence shown here is derived from an EMBL/GenBank/DDBJ whole genome shotgun (WGS) entry which is preliminary data.</text>
</comment>
<dbReference type="InterPro" id="IPR036900">
    <property type="entry name" value="A-D-PHexomutase_C_sf"/>
</dbReference>
<dbReference type="Gene3D" id="3.30.310.50">
    <property type="entry name" value="Alpha-D-phosphohexomutase, C-terminal domain"/>
    <property type="match status" value="1"/>
</dbReference>
<keyword evidence="8 14" id="KW-0479">Metal-binding</keyword>
<evidence type="ECO:0000313" key="19">
    <source>
        <dbReference type="EMBL" id="MDQ0274439.1"/>
    </source>
</evidence>
<evidence type="ECO:0000259" key="17">
    <source>
        <dbReference type="Pfam" id="PF02879"/>
    </source>
</evidence>
<evidence type="ECO:0000256" key="2">
    <source>
        <dbReference type="ARBA" id="ARBA00001946"/>
    </source>
</evidence>
<evidence type="ECO:0000256" key="6">
    <source>
        <dbReference type="ARBA" id="ARBA00012728"/>
    </source>
</evidence>
<accession>A0ABU0AT42</accession>
<dbReference type="InterPro" id="IPR005843">
    <property type="entry name" value="A-D-PHexomutase_C"/>
</dbReference>
<evidence type="ECO:0000259" key="16">
    <source>
        <dbReference type="Pfam" id="PF02878"/>
    </source>
</evidence>
<feature type="domain" description="Alpha-D-phosphohexomutase alpha/beta/alpha" evidence="16">
    <location>
        <begin position="43"/>
        <end position="180"/>
    </location>
</feature>
<dbReference type="InterPro" id="IPR005846">
    <property type="entry name" value="A-D-PHexomutase_a/b/a-III"/>
</dbReference>
<keyword evidence="20" id="KW-1185">Reference proteome</keyword>
<name>A0ABU0AT42_9FIRM</name>
<keyword evidence="10 19" id="KW-0413">Isomerase</keyword>
<comment type="similarity">
    <text evidence="5 14">Belongs to the phosphohexose mutase family.</text>
</comment>
<feature type="domain" description="Alpha-D-phosphohexomutase alpha/beta/alpha" evidence="18">
    <location>
        <begin position="321"/>
        <end position="448"/>
    </location>
</feature>
<keyword evidence="7" id="KW-0597">Phosphoprotein</keyword>
<feature type="domain" description="Alpha-D-phosphohexomutase alpha/beta/alpha" evidence="17">
    <location>
        <begin position="211"/>
        <end position="312"/>
    </location>
</feature>
<evidence type="ECO:0000256" key="10">
    <source>
        <dbReference type="ARBA" id="ARBA00023235"/>
    </source>
</evidence>
<dbReference type="PANTHER" id="PTHR45745:SF1">
    <property type="entry name" value="PHOSPHOGLUCOMUTASE 2B-RELATED"/>
    <property type="match status" value="1"/>
</dbReference>
<evidence type="ECO:0000256" key="5">
    <source>
        <dbReference type="ARBA" id="ARBA00010231"/>
    </source>
</evidence>
<dbReference type="GO" id="GO:0004614">
    <property type="term" value="F:phosphoglucomutase activity"/>
    <property type="evidence" value="ECO:0007669"/>
    <property type="project" value="UniProtKB-EC"/>
</dbReference>
<evidence type="ECO:0000256" key="1">
    <source>
        <dbReference type="ARBA" id="ARBA00000443"/>
    </source>
</evidence>
<dbReference type="Pfam" id="PF02878">
    <property type="entry name" value="PGM_PMM_I"/>
    <property type="match status" value="1"/>
</dbReference>
<comment type="pathway">
    <text evidence="3">Glycolipid metabolism; diglucosyl-diacylglycerol biosynthesis.</text>
</comment>
<proteinExistence type="inferred from homology"/>
<dbReference type="Pfam" id="PF00408">
    <property type="entry name" value="PGM_PMM_IV"/>
    <property type="match status" value="1"/>
</dbReference>
<evidence type="ECO:0000256" key="13">
    <source>
        <dbReference type="ARBA" id="ARBA00041467"/>
    </source>
</evidence>
<dbReference type="EMBL" id="JAUSTN010000002">
    <property type="protein sequence ID" value="MDQ0274439.1"/>
    <property type="molecule type" value="Genomic_DNA"/>
</dbReference>
<comment type="catalytic activity">
    <reaction evidence="1">
        <text>alpha-D-glucose 1-phosphate = alpha-D-glucose 6-phosphate</text>
        <dbReference type="Rhea" id="RHEA:23536"/>
        <dbReference type="ChEBI" id="CHEBI:58225"/>
        <dbReference type="ChEBI" id="CHEBI:58601"/>
        <dbReference type="EC" id="5.4.2.2"/>
    </reaction>
</comment>
<dbReference type="RefSeq" id="WP_023055589.1">
    <property type="nucleotide sequence ID" value="NZ_JAUSTN010000002.1"/>
</dbReference>
<comment type="pathway">
    <text evidence="4">Lipid metabolism.</text>
</comment>
<evidence type="ECO:0000256" key="12">
    <source>
        <dbReference type="ARBA" id="ARBA00041398"/>
    </source>
</evidence>
<dbReference type="PRINTS" id="PR00509">
    <property type="entry name" value="PGMPMM"/>
</dbReference>
<evidence type="ECO:0000256" key="11">
    <source>
        <dbReference type="ARBA" id="ARBA00039995"/>
    </source>
</evidence>
<dbReference type="InterPro" id="IPR005845">
    <property type="entry name" value="A-D-PHexomutase_a/b/a-II"/>
</dbReference>
<dbReference type="InterPro" id="IPR016055">
    <property type="entry name" value="A-D-PHexomutase_a/b/a-I/II/III"/>
</dbReference>
<feature type="domain" description="Alpha-D-phosphohexomutase C-terminal" evidence="15">
    <location>
        <begin position="493"/>
        <end position="539"/>
    </location>
</feature>
<evidence type="ECO:0000256" key="14">
    <source>
        <dbReference type="RuleBase" id="RU004326"/>
    </source>
</evidence>
<evidence type="ECO:0000256" key="9">
    <source>
        <dbReference type="ARBA" id="ARBA00022842"/>
    </source>
</evidence>
<gene>
    <name evidence="19" type="ORF">J2S72_000447</name>
</gene>
<dbReference type="InterPro" id="IPR005841">
    <property type="entry name" value="Alpha-D-phosphohexomutase_SF"/>
</dbReference>
<comment type="cofactor">
    <cofactor evidence="2">
        <name>Mg(2+)</name>
        <dbReference type="ChEBI" id="CHEBI:18420"/>
    </cofactor>
</comment>
<dbReference type="CDD" id="cd05799">
    <property type="entry name" value="PGM2"/>
    <property type="match status" value="1"/>
</dbReference>
<evidence type="ECO:0000259" key="15">
    <source>
        <dbReference type="Pfam" id="PF00408"/>
    </source>
</evidence>
<reference evidence="19 20" key="1">
    <citation type="submission" date="2023-07" db="EMBL/GenBank/DDBJ databases">
        <title>Genomic Encyclopedia of Type Strains, Phase IV (KMG-IV): sequencing the most valuable type-strain genomes for metagenomic binning, comparative biology and taxonomic classification.</title>
        <authorList>
            <person name="Goeker M."/>
        </authorList>
    </citation>
    <scope>NUCLEOTIDE SEQUENCE [LARGE SCALE GENOMIC DNA]</scope>
    <source>
        <strain evidence="19 20">DSM 22616</strain>
    </source>
</reference>
<evidence type="ECO:0000256" key="7">
    <source>
        <dbReference type="ARBA" id="ARBA00022553"/>
    </source>
</evidence>
<sequence>MDYRKIYEDWLKSDFLDEDSKNELKSIEKNEEEIKDRFYKDLEFGTAGLRGIMGVGTNRMNPYVIKRASEGLARTIINHGKEAVKKGIVIAHDVRFNSHEFSIIAARVFASRGIKTYLFDDIRPTPMLSYAVRYLNTQAGIVITASHNPKIYNGYKVYWDKGSQILSDIADEILENIKESSYDLKDLITYEEAVKKGLIEIISKDLDESYYKETLKKQISNDIDKDIEVVYSPLNGTGNYPVRHVLKERGFKNIRVVKEQENPDPTFATVGYPNPEDVKAFKLAEEYGKKYNSDLIIATDPDCDRVAMLGRKKDGTYYAFNGNQTGAMLIYYILHGLREAEDLPDNGAIVKSIVTGKLGQRIAMDFGIQTFETLTGFKNICNLPNIWDKTKEHNFIFGYEESIGYVYGDHVRDKDAVVSTMMIVEMAAYYKKRSKSLVELLNDIYKEYGYYKEHLTSLVLEGIEGSDRIKRMMKDFREKSYEKFAGIPVKSQEDLLKDENLKANVLIYRLSDGSWFALRPSGTEPKIKFYIYTKNENEKLAEETLSKLKEDIEEKLNSVK</sequence>
<evidence type="ECO:0000313" key="20">
    <source>
        <dbReference type="Proteomes" id="UP001236559"/>
    </source>
</evidence>
<dbReference type="PROSITE" id="PS00710">
    <property type="entry name" value="PGM_PMM"/>
    <property type="match status" value="1"/>
</dbReference>
<organism evidence="19 20">
    <name type="scientific">Peptoniphilus koenoeneniae</name>
    <dbReference type="NCBI Taxonomy" id="507751"/>
    <lineage>
        <taxon>Bacteria</taxon>
        <taxon>Bacillati</taxon>
        <taxon>Bacillota</taxon>
        <taxon>Tissierellia</taxon>
        <taxon>Tissierellales</taxon>
        <taxon>Peptoniphilaceae</taxon>
        <taxon>Peptoniphilus</taxon>
    </lineage>
</organism>
<protein>
    <recommendedName>
        <fullName evidence="11">Phosphoglucomutase</fullName>
        <ecNumber evidence="6">5.4.2.2</ecNumber>
    </recommendedName>
    <alternativeName>
        <fullName evidence="13">Alpha-phosphoglucomutase</fullName>
    </alternativeName>
    <alternativeName>
        <fullName evidence="12">Glucose phosphomutase</fullName>
    </alternativeName>
</protein>
<dbReference type="Pfam" id="PF02880">
    <property type="entry name" value="PGM_PMM_III"/>
    <property type="match status" value="1"/>
</dbReference>
<dbReference type="PANTHER" id="PTHR45745">
    <property type="entry name" value="PHOSPHOMANNOMUTASE 45A"/>
    <property type="match status" value="1"/>
</dbReference>
<evidence type="ECO:0000256" key="8">
    <source>
        <dbReference type="ARBA" id="ARBA00022723"/>
    </source>
</evidence>
<dbReference type="Gene3D" id="3.40.120.10">
    <property type="entry name" value="Alpha-D-Glucose-1,6-Bisphosphate, subunit A, domain 3"/>
    <property type="match status" value="3"/>
</dbReference>